<reference evidence="2 3" key="2">
    <citation type="journal article" date="2015" name="Stand. Genomic Sci.">
        <title>Draft genome sequence of marine-derived Streptomyces sp. TP-A0598, a producer of anti-MRSA antibiotic lydicamycins.</title>
        <authorList>
            <person name="Komaki H."/>
            <person name="Ichikawa N."/>
            <person name="Hosoyama A."/>
            <person name="Fujita N."/>
            <person name="Igarashi Y."/>
        </authorList>
    </citation>
    <scope>NUCLEOTIDE SEQUENCE [LARGE SCALE GENOMIC DNA]</scope>
    <source>
        <strain evidence="2 3">NBRC 110027</strain>
    </source>
</reference>
<dbReference type="AlphaFoldDB" id="A0A0P4R595"/>
<dbReference type="EMBL" id="BBNO01000003">
    <property type="protein sequence ID" value="GAO08040.1"/>
    <property type="molecule type" value="Genomic_DNA"/>
</dbReference>
<reference evidence="3" key="1">
    <citation type="submission" date="2014-09" db="EMBL/GenBank/DDBJ databases">
        <title>Whole genome shotgun sequence of Streptomyces sp. NBRC 110027.</title>
        <authorList>
            <person name="Komaki H."/>
            <person name="Ichikawa N."/>
            <person name="Katano-Makiyama Y."/>
            <person name="Hosoyama A."/>
            <person name="Hashimoto M."/>
            <person name="Uohara A."/>
            <person name="Kitahashi Y."/>
            <person name="Ohji S."/>
            <person name="Kimura A."/>
            <person name="Yamazoe A."/>
            <person name="Igarashi Y."/>
            <person name="Fujita N."/>
        </authorList>
    </citation>
    <scope>NUCLEOTIDE SEQUENCE [LARGE SCALE GENOMIC DNA]</scope>
    <source>
        <strain evidence="3">NBRC 110027</strain>
    </source>
</reference>
<proteinExistence type="predicted"/>
<feature type="region of interest" description="Disordered" evidence="1">
    <location>
        <begin position="1"/>
        <end position="44"/>
    </location>
</feature>
<accession>A0A0P4R595</accession>
<evidence type="ECO:0000313" key="2">
    <source>
        <dbReference type="EMBL" id="GAO08040.1"/>
    </source>
</evidence>
<organism evidence="2 3">
    <name type="scientific">Streptomyces lydicamycinicus</name>
    <dbReference type="NCBI Taxonomy" id="1546107"/>
    <lineage>
        <taxon>Bacteria</taxon>
        <taxon>Bacillati</taxon>
        <taxon>Actinomycetota</taxon>
        <taxon>Actinomycetes</taxon>
        <taxon>Kitasatosporales</taxon>
        <taxon>Streptomycetaceae</taxon>
        <taxon>Streptomyces</taxon>
    </lineage>
</organism>
<sequence>MAPAGSVLAVANPGDEPARMGGTTRAGLGAKPADGSILTPPWAT</sequence>
<dbReference type="RefSeq" id="WP_275451777.1">
    <property type="nucleotide sequence ID" value="NZ_BBNO01000003.1"/>
</dbReference>
<protein>
    <submittedName>
        <fullName evidence="2">Uncharacterized protein</fullName>
    </submittedName>
</protein>
<name>A0A0P4R595_9ACTN</name>
<gene>
    <name evidence="2" type="ORF">TPA0598_03_05010</name>
</gene>
<evidence type="ECO:0000313" key="3">
    <source>
        <dbReference type="Proteomes" id="UP000048965"/>
    </source>
</evidence>
<dbReference type="Proteomes" id="UP000048965">
    <property type="component" value="Unassembled WGS sequence"/>
</dbReference>
<keyword evidence="3" id="KW-1185">Reference proteome</keyword>
<comment type="caution">
    <text evidence="2">The sequence shown here is derived from an EMBL/GenBank/DDBJ whole genome shotgun (WGS) entry which is preliminary data.</text>
</comment>
<evidence type="ECO:0000256" key="1">
    <source>
        <dbReference type="SAM" id="MobiDB-lite"/>
    </source>
</evidence>